<comment type="similarity">
    <text evidence="2">Belongs to the SUA5 family.</text>
</comment>
<proteinExistence type="inferred from homology"/>
<dbReference type="SUPFAM" id="SSF55821">
    <property type="entry name" value="YrdC/RibB"/>
    <property type="match status" value="1"/>
</dbReference>
<dbReference type="GO" id="GO:0061710">
    <property type="term" value="F:L-threonylcarbamoyladenylate synthase"/>
    <property type="evidence" value="ECO:0007669"/>
    <property type="project" value="UniProtKB-EC"/>
</dbReference>
<dbReference type="InterPro" id="IPR017945">
    <property type="entry name" value="DHBP_synth_RibB-like_a/b_dom"/>
</dbReference>
<evidence type="ECO:0000256" key="11">
    <source>
        <dbReference type="ARBA" id="ARBA00048366"/>
    </source>
</evidence>
<comment type="catalytic activity">
    <reaction evidence="11">
        <text>L-threonine + hydrogencarbonate + ATP = L-threonylcarbamoyladenylate + diphosphate + H2O</text>
        <dbReference type="Rhea" id="RHEA:36407"/>
        <dbReference type="ChEBI" id="CHEBI:15377"/>
        <dbReference type="ChEBI" id="CHEBI:17544"/>
        <dbReference type="ChEBI" id="CHEBI:30616"/>
        <dbReference type="ChEBI" id="CHEBI:33019"/>
        <dbReference type="ChEBI" id="CHEBI:57926"/>
        <dbReference type="ChEBI" id="CHEBI:73682"/>
        <dbReference type="EC" id="2.7.7.87"/>
    </reaction>
</comment>
<evidence type="ECO:0000256" key="3">
    <source>
        <dbReference type="ARBA" id="ARBA00012584"/>
    </source>
</evidence>
<evidence type="ECO:0000256" key="2">
    <source>
        <dbReference type="ARBA" id="ARBA00007663"/>
    </source>
</evidence>
<dbReference type="PANTHER" id="PTHR17490:SF16">
    <property type="entry name" value="THREONYLCARBAMOYL-AMP SYNTHASE"/>
    <property type="match status" value="1"/>
</dbReference>
<dbReference type="RefSeq" id="WP_026390884.1">
    <property type="nucleotide sequence ID" value="NZ_LR215048.1"/>
</dbReference>
<dbReference type="KEGG" id="aaxa:NCTC10138_00602"/>
<dbReference type="GO" id="GO:0005524">
    <property type="term" value="F:ATP binding"/>
    <property type="evidence" value="ECO:0007669"/>
    <property type="project" value="UniProtKB-KW"/>
</dbReference>
<dbReference type="STRING" id="1278311.GCA_000428705_01449"/>
<dbReference type="PANTHER" id="PTHR17490">
    <property type="entry name" value="SUA5"/>
    <property type="match status" value="1"/>
</dbReference>
<evidence type="ECO:0000313" key="13">
    <source>
        <dbReference type="EMBL" id="VEU80243.1"/>
    </source>
</evidence>
<keyword evidence="14" id="KW-1185">Reference proteome</keyword>
<evidence type="ECO:0000313" key="14">
    <source>
        <dbReference type="Proteomes" id="UP000289841"/>
    </source>
</evidence>
<keyword evidence="5" id="KW-0808">Transferase</keyword>
<keyword evidence="7" id="KW-0548">Nucleotidyltransferase</keyword>
<evidence type="ECO:0000256" key="8">
    <source>
        <dbReference type="ARBA" id="ARBA00022741"/>
    </source>
</evidence>
<dbReference type="GO" id="GO:0000049">
    <property type="term" value="F:tRNA binding"/>
    <property type="evidence" value="ECO:0007669"/>
    <property type="project" value="TreeGrafter"/>
</dbReference>
<dbReference type="Gene3D" id="3.90.870.10">
    <property type="entry name" value="DHBP synthase"/>
    <property type="match status" value="1"/>
</dbReference>
<evidence type="ECO:0000256" key="4">
    <source>
        <dbReference type="ARBA" id="ARBA00022490"/>
    </source>
</evidence>
<dbReference type="EC" id="2.7.7.87" evidence="3"/>
<feature type="domain" description="YrdC-like" evidence="12">
    <location>
        <begin position="1"/>
        <end position="171"/>
    </location>
</feature>
<dbReference type="EMBL" id="LR215048">
    <property type="protein sequence ID" value="VEU80243.1"/>
    <property type="molecule type" value="Genomic_DNA"/>
</dbReference>
<dbReference type="Pfam" id="PF01300">
    <property type="entry name" value="Sua5_yciO_yrdC"/>
    <property type="match status" value="1"/>
</dbReference>
<evidence type="ECO:0000256" key="10">
    <source>
        <dbReference type="ARBA" id="ARBA00029774"/>
    </source>
</evidence>
<comment type="subcellular location">
    <subcellularLocation>
        <location evidence="1">Cytoplasm</location>
    </subcellularLocation>
</comment>
<dbReference type="NCBIfam" id="TIGR00057">
    <property type="entry name" value="L-threonylcarbamoyladenylate synthase"/>
    <property type="match status" value="1"/>
</dbReference>
<keyword evidence="6" id="KW-0819">tRNA processing</keyword>
<evidence type="ECO:0000259" key="12">
    <source>
        <dbReference type="PROSITE" id="PS51163"/>
    </source>
</evidence>
<evidence type="ECO:0000256" key="1">
    <source>
        <dbReference type="ARBA" id="ARBA00004496"/>
    </source>
</evidence>
<evidence type="ECO:0000256" key="7">
    <source>
        <dbReference type="ARBA" id="ARBA00022695"/>
    </source>
</evidence>
<dbReference type="GO" id="GO:0008033">
    <property type="term" value="P:tRNA processing"/>
    <property type="evidence" value="ECO:0007669"/>
    <property type="project" value="UniProtKB-KW"/>
</dbReference>
<dbReference type="InterPro" id="IPR006070">
    <property type="entry name" value="Sua5-like_dom"/>
</dbReference>
<keyword evidence="9" id="KW-0067">ATP-binding</keyword>
<keyword evidence="4" id="KW-0963">Cytoplasm</keyword>
<evidence type="ECO:0000256" key="9">
    <source>
        <dbReference type="ARBA" id="ARBA00022840"/>
    </source>
</evidence>
<organism evidence="13 14">
    <name type="scientific">Haploplasma axanthum</name>
    <name type="common">Acholeplasma axanthum</name>
    <dbReference type="NCBI Taxonomy" id="29552"/>
    <lineage>
        <taxon>Bacteria</taxon>
        <taxon>Bacillati</taxon>
        <taxon>Mycoplasmatota</taxon>
        <taxon>Mollicutes</taxon>
        <taxon>Acholeplasmatales</taxon>
        <taxon>Acholeplasmataceae</taxon>
        <taxon>Haploplasma</taxon>
    </lineage>
</organism>
<accession>A0A449BCR6</accession>
<gene>
    <name evidence="13" type="primary">rimN</name>
    <name evidence="13" type="ORF">NCTC10138_00602</name>
</gene>
<evidence type="ECO:0000256" key="6">
    <source>
        <dbReference type="ARBA" id="ARBA00022694"/>
    </source>
</evidence>
<reference evidence="13 14" key="1">
    <citation type="submission" date="2019-01" db="EMBL/GenBank/DDBJ databases">
        <authorList>
            <consortium name="Pathogen Informatics"/>
        </authorList>
    </citation>
    <scope>NUCLEOTIDE SEQUENCE [LARGE SCALE GENOMIC DNA]</scope>
    <source>
        <strain evidence="13 14">NCTC10138</strain>
    </source>
</reference>
<dbReference type="PROSITE" id="PS51163">
    <property type="entry name" value="YRDC"/>
    <property type="match status" value="1"/>
</dbReference>
<dbReference type="GO" id="GO:0005737">
    <property type="term" value="C:cytoplasm"/>
    <property type="evidence" value="ECO:0007669"/>
    <property type="project" value="UniProtKB-SubCell"/>
</dbReference>
<evidence type="ECO:0000256" key="5">
    <source>
        <dbReference type="ARBA" id="ARBA00022679"/>
    </source>
</evidence>
<keyword evidence="8" id="KW-0547">Nucleotide-binding</keyword>
<protein>
    <recommendedName>
        <fullName evidence="10">L-threonylcarbamoyladenylate synthase</fullName>
        <ecNumber evidence="3">2.7.7.87</ecNumber>
    </recommendedName>
    <alternativeName>
        <fullName evidence="10">L-threonylcarbamoyladenylate synthase</fullName>
    </alternativeName>
</protein>
<sequence length="185" mass="21023">MKNNLIIFPTDTVYGIGTTLYDTLGINKIYEIKGRDFNKPIAVLCANLEQIERFAKLTDLARLIGQRFWPGGLTLILETTEEYYEKTGEKTIGVRIPNHKLALEILNENGPMKVTSINQSGEPPLNDYEIIFEKYNNVVKKIYKNNETIQEVASTVISLVNNFEIIREGNITKNDILEVLKSLEA</sequence>
<dbReference type="InterPro" id="IPR050156">
    <property type="entry name" value="TC-AMP_synthase_SUA5"/>
</dbReference>
<dbReference type="GO" id="GO:0006450">
    <property type="term" value="P:regulation of translational fidelity"/>
    <property type="evidence" value="ECO:0007669"/>
    <property type="project" value="TreeGrafter"/>
</dbReference>
<dbReference type="AlphaFoldDB" id="A0A449BCR6"/>
<dbReference type="Proteomes" id="UP000289841">
    <property type="component" value="Chromosome"/>
</dbReference>
<dbReference type="GO" id="GO:0003725">
    <property type="term" value="F:double-stranded RNA binding"/>
    <property type="evidence" value="ECO:0007669"/>
    <property type="project" value="InterPro"/>
</dbReference>
<name>A0A449BCR6_HAPAX</name>